<dbReference type="AlphaFoldDB" id="A0A383RC88"/>
<sequence>MLQRYMKNVYIALIEFTNTPENHKAIIDFAGLPISVEYTSGGVQLRVIRGAYSVLVARLGECIVKEGDGSLRVCTKEALTIEGYALVE</sequence>
<accession>A0A383RC88</accession>
<evidence type="ECO:0000313" key="2">
    <source>
        <dbReference type="Proteomes" id="UP000304148"/>
    </source>
</evidence>
<reference evidence="2" key="1">
    <citation type="submission" date="2018-08" db="EMBL/GenBank/DDBJ databases">
        <authorList>
            <person name="Chevrot R."/>
        </authorList>
    </citation>
    <scope>NUCLEOTIDE SEQUENCE [LARGE SCALE GENOMIC DNA]</scope>
</reference>
<dbReference type="EMBL" id="LS992241">
    <property type="protein sequence ID" value="SYX84618.1"/>
    <property type="molecule type" value="Genomic_DNA"/>
</dbReference>
<organism evidence="1 2">
    <name type="scientific">Paenibacillus alvei</name>
    <name type="common">Bacillus alvei</name>
    <dbReference type="NCBI Taxonomy" id="44250"/>
    <lineage>
        <taxon>Bacteria</taxon>
        <taxon>Bacillati</taxon>
        <taxon>Bacillota</taxon>
        <taxon>Bacilli</taxon>
        <taxon>Bacillales</taxon>
        <taxon>Paenibacillaceae</taxon>
        <taxon>Paenibacillus</taxon>
    </lineage>
</organism>
<gene>
    <name evidence="1" type="ORF">PBLR_13040</name>
</gene>
<name>A0A383RC88_PAEAL</name>
<dbReference type="RefSeq" id="WP_138186491.1">
    <property type="nucleotide sequence ID" value="NZ_LS992241.1"/>
</dbReference>
<protein>
    <submittedName>
        <fullName evidence="1">Uncharacterized protein</fullName>
    </submittedName>
</protein>
<proteinExistence type="predicted"/>
<evidence type="ECO:0000313" key="1">
    <source>
        <dbReference type="EMBL" id="SYX84618.1"/>
    </source>
</evidence>
<dbReference type="Proteomes" id="UP000304148">
    <property type="component" value="Chromosome"/>
</dbReference>